<accession>A0A2S8GGF2</accession>
<feature type="region of interest" description="Disordered" evidence="1">
    <location>
        <begin position="419"/>
        <end position="492"/>
    </location>
</feature>
<proteinExistence type="predicted"/>
<evidence type="ECO:0000256" key="1">
    <source>
        <dbReference type="SAM" id="MobiDB-lite"/>
    </source>
</evidence>
<reference evidence="3 4" key="1">
    <citation type="submission" date="2018-02" db="EMBL/GenBank/DDBJ databases">
        <title>Comparative genomes isolates from brazilian mangrove.</title>
        <authorList>
            <person name="Araujo J.E."/>
            <person name="Taketani R.G."/>
            <person name="Silva M.C.P."/>
            <person name="Loureco M.V."/>
            <person name="Andreote F.D."/>
        </authorList>
    </citation>
    <scope>NUCLEOTIDE SEQUENCE [LARGE SCALE GENOMIC DNA]</scope>
    <source>
        <strain evidence="3 4">Nap-Phe MGV</strain>
    </source>
</reference>
<gene>
    <name evidence="3" type="ORF">C5Y93_23090</name>
</gene>
<dbReference type="EMBL" id="PUHZ01000023">
    <property type="protein sequence ID" value="PQO43538.1"/>
    <property type="molecule type" value="Genomic_DNA"/>
</dbReference>
<feature type="chain" id="PRO_5015392433" description="YTV domain-containing protein" evidence="2">
    <location>
        <begin position="34"/>
        <end position="492"/>
    </location>
</feature>
<feature type="signal peptide" evidence="2">
    <location>
        <begin position="1"/>
        <end position="33"/>
    </location>
</feature>
<protein>
    <recommendedName>
        <fullName evidence="5">YTV domain-containing protein</fullName>
    </recommendedName>
</protein>
<dbReference type="AlphaFoldDB" id="A0A2S8GGF2"/>
<evidence type="ECO:0008006" key="5">
    <source>
        <dbReference type="Google" id="ProtNLM"/>
    </source>
</evidence>
<dbReference type="InterPro" id="IPR011521">
    <property type="entry name" value="YTV"/>
</dbReference>
<evidence type="ECO:0000313" key="3">
    <source>
        <dbReference type="EMBL" id="PQO43538.1"/>
    </source>
</evidence>
<dbReference type="Proteomes" id="UP000237819">
    <property type="component" value="Unassembled WGS sequence"/>
</dbReference>
<organism evidence="3 4">
    <name type="scientific">Blastopirellula marina</name>
    <dbReference type="NCBI Taxonomy" id="124"/>
    <lineage>
        <taxon>Bacteria</taxon>
        <taxon>Pseudomonadati</taxon>
        <taxon>Planctomycetota</taxon>
        <taxon>Planctomycetia</taxon>
        <taxon>Pirellulales</taxon>
        <taxon>Pirellulaceae</taxon>
        <taxon>Blastopirellula</taxon>
    </lineage>
</organism>
<dbReference type="Pfam" id="PF07639">
    <property type="entry name" value="YTV"/>
    <property type="match status" value="1"/>
</dbReference>
<sequence>MTPGRGTETMSHMLTKFVLAAPLAVVAASPTLAQSCGPCSSGPSYKIIQQTVYDDQPVTVRRLEYRKVEIPREVTTYRPVWETEMRERRFTVAKPITETSEREERFRVMKPVWEEEIRDQSFNQVRYVEETEMRERRTTVLRPVCETTFVEQQVRVQRPVTETVMQTQTTVQYTPSTTLQTQMIQQNQVVNQTVYQPGPTRNRLRWTPGTSYVDPVTGRAMWDRAGLHWVPEQRPGTYQNVQTVVPTTIAQQVPVTTFLPQQVTQQIPVQRIRYDEEIQVQRIPMQTTRYESVEQVQQIPVTVRRPVVERVENKVPVKVCRWVEEEVVRKVPITTTRMVYEEKVEQTPVRVQKWVAETSTVYDSKLEPVWTEQQMVRRTPRTVTMRVPLDSMGNMIVTTPSPTITSYAPLSTVPSTVAPSVIVQKEPTEAKKPETAEEEEKEEAEESSESPMEDIDQGGPMAPLDDAKRPALTDEEPKDSDPTGTPSLDKAN</sequence>
<feature type="compositionally biased region" description="Acidic residues" evidence="1">
    <location>
        <begin position="436"/>
        <end position="456"/>
    </location>
</feature>
<evidence type="ECO:0000256" key="2">
    <source>
        <dbReference type="SAM" id="SignalP"/>
    </source>
</evidence>
<comment type="caution">
    <text evidence="3">The sequence shown here is derived from an EMBL/GenBank/DDBJ whole genome shotgun (WGS) entry which is preliminary data.</text>
</comment>
<name>A0A2S8GGF2_9BACT</name>
<evidence type="ECO:0000313" key="4">
    <source>
        <dbReference type="Proteomes" id="UP000237819"/>
    </source>
</evidence>
<keyword evidence="2" id="KW-0732">Signal</keyword>
<feature type="compositionally biased region" description="Basic and acidic residues" evidence="1">
    <location>
        <begin position="426"/>
        <end position="435"/>
    </location>
</feature>